<keyword evidence="1" id="KW-0472">Membrane</keyword>
<keyword evidence="3" id="KW-1185">Reference proteome</keyword>
<name>A0A8X8WUN7_SALSN</name>
<protein>
    <submittedName>
        <fullName evidence="2">Uncharacterized protein</fullName>
    </submittedName>
</protein>
<reference evidence="2" key="2">
    <citation type="submission" date="2020-08" db="EMBL/GenBank/DDBJ databases">
        <title>Plant Genome Project.</title>
        <authorList>
            <person name="Zhang R.-G."/>
        </authorList>
    </citation>
    <scope>NUCLEOTIDE SEQUENCE</scope>
    <source>
        <strain evidence="2">Huo1</strain>
        <tissue evidence="2">Leaf</tissue>
    </source>
</reference>
<evidence type="ECO:0000313" key="3">
    <source>
        <dbReference type="Proteomes" id="UP000298416"/>
    </source>
</evidence>
<sequence>MVILLQSFLDSVAVSLPNTILGELRFNLCFASLIFLLIPSVTLLRVSHTFNIFFIF</sequence>
<keyword evidence="1" id="KW-1133">Transmembrane helix</keyword>
<feature type="transmembrane region" description="Helical" evidence="1">
    <location>
        <begin position="25"/>
        <end position="46"/>
    </location>
</feature>
<evidence type="ECO:0000256" key="1">
    <source>
        <dbReference type="SAM" id="Phobius"/>
    </source>
</evidence>
<gene>
    <name evidence="2" type="ORF">SASPL_138172</name>
</gene>
<evidence type="ECO:0000313" key="2">
    <source>
        <dbReference type="EMBL" id="KAG6401320.1"/>
    </source>
</evidence>
<reference evidence="2" key="1">
    <citation type="submission" date="2018-01" db="EMBL/GenBank/DDBJ databases">
        <authorList>
            <person name="Mao J.F."/>
        </authorList>
    </citation>
    <scope>NUCLEOTIDE SEQUENCE</scope>
    <source>
        <strain evidence="2">Huo1</strain>
        <tissue evidence="2">Leaf</tissue>
    </source>
</reference>
<dbReference type="EMBL" id="PNBA02000014">
    <property type="protein sequence ID" value="KAG6401320.1"/>
    <property type="molecule type" value="Genomic_DNA"/>
</dbReference>
<dbReference type="AlphaFoldDB" id="A0A8X8WUN7"/>
<proteinExistence type="predicted"/>
<organism evidence="2">
    <name type="scientific">Salvia splendens</name>
    <name type="common">Scarlet sage</name>
    <dbReference type="NCBI Taxonomy" id="180675"/>
    <lineage>
        <taxon>Eukaryota</taxon>
        <taxon>Viridiplantae</taxon>
        <taxon>Streptophyta</taxon>
        <taxon>Embryophyta</taxon>
        <taxon>Tracheophyta</taxon>
        <taxon>Spermatophyta</taxon>
        <taxon>Magnoliopsida</taxon>
        <taxon>eudicotyledons</taxon>
        <taxon>Gunneridae</taxon>
        <taxon>Pentapetalae</taxon>
        <taxon>asterids</taxon>
        <taxon>lamiids</taxon>
        <taxon>Lamiales</taxon>
        <taxon>Lamiaceae</taxon>
        <taxon>Nepetoideae</taxon>
        <taxon>Mentheae</taxon>
        <taxon>Salviinae</taxon>
        <taxon>Salvia</taxon>
        <taxon>Salvia subgen. Calosphace</taxon>
        <taxon>core Calosphace</taxon>
    </lineage>
</organism>
<keyword evidence="1" id="KW-0812">Transmembrane</keyword>
<accession>A0A8X8WUN7</accession>
<dbReference type="Proteomes" id="UP000298416">
    <property type="component" value="Unassembled WGS sequence"/>
</dbReference>
<comment type="caution">
    <text evidence="2">The sequence shown here is derived from an EMBL/GenBank/DDBJ whole genome shotgun (WGS) entry which is preliminary data.</text>
</comment>